<feature type="compositionally biased region" description="Basic and acidic residues" evidence="1">
    <location>
        <begin position="1"/>
        <end position="22"/>
    </location>
</feature>
<proteinExistence type="predicted"/>
<gene>
    <name evidence="2" type="ORF">SPHINGO391_470232</name>
</gene>
<dbReference type="AlphaFoldDB" id="A0A5E7ZR00"/>
<dbReference type="EMBL" id="CABVLI010000042">
    <property type="protein sequence ID" value="VVT21632.1"/>
    <property type="molecule type" value="Genomic_DNA"/>
</dbReference>
<evidence type="ECO:0000313" key="2">
    <source>
        <dbReference type="EMBL" id="VVT21632.1"/>
    </source>
</evidence>
<dbReference type="Proteomes" id="UP000326857">
    <property type="component" value="Unassembled WGS sequence"/>
</dbReference>
<reference evidence="2 3" key="1">
    <citation type="submission" date="2019-09" db="EMBL/GenBank/DDBJ databases">
        <authorList>
            <person name="Dittami M. S."/>
        </authorList>
    </citation>
    <scope>NUCLEOTIDE SEQUENCE [LARGE SCALE GENOMIC DNA]</scope>
    <source>
        <strain evidence="2">SPHINGO391</strain>
    </source>
</reference>
<sequence>MGHRPDARLVHGALHQEREGSRRQAARQHLLRRCPADAGTGLAREPAGADDRREQRLQPGSACLLQLHGPELRSDDLRRAGPVRLYPPVLGALIQRGGGRPVAGGPPPPFVILTKVRTHSYNGYRALLSILIVIRTTKLLSFRRAS</sequence>
<protein>
    <submittedName>
        <fullName evidence="2">Uncharacterized protein</fullName>
    </submittedName>
</protein>
<feature type="region of interest" description="Disordered" evidence="1">
    <location>
        <begin position="35"/>
        <end position="60"/>
    </location>
</feature>
<organism evidence="2 3">
    <name type="scientific">Sphingomonas aurantiaca</name>
    <dbReference type="NCBI Taxonomy" id="185949"/>
    <lineage>
        <taxon>Bacteria</taxon>
        <taxon>Pseudomonadati</taxon>
        <taxon>Pseudomonadota</taxon>
        <taxon>Alphaproteobacteria</taxon>
        <taxon>Sphingomonadales</taxon>
        <taxon>Sphingomonadaceae</taxon>
        <taxon>Sphingomonas</taxon>
    </lineage>
</organism>
<name>A0A5E7ZR00_9SPHN</name>
<accession>A0A5E7ZR00</accession>
<evidence type="ECO:0000313" key="3">
    <source>
        <dbReference type="Proteomes" id="UP000326857"/>
    </source>
</evidence>
<evidence type="ECO:0000256" key="1">
    <source>
        <dbReference type="SAM" id="MobiDB-lite"/>
    </source>
</evidence>
<feature type="region of interest" description="Disordered" evidence="1">
    <location>
        <begin position="1"/>
        <end position="23"/>
    </location>
</feature>
<feature type="compositionally biased region" description="Basic and acidic residues" evidence="1">
    <location>
        <begin position="47"/>
        <end position="56"/>
    </location>
</feature>